<name>A0A151PG25_ALLMI</name>
<gene>
    <name evidence="6" type="primary">SMIM12</name>
    <name evidence="6" type="ORF">Y1Q_0001867</name>
</gene>
<reference evidence="6 7" key="1">
    <citation type="journal article" date="2012" name="Genome Biol.">
        <title>Sequencing three crocodilian genomes to illuminate the evolution of archosaurs and amniotes.</title>
        <authorList>
            <person name="St John J.A."/>
            <person name="Braun E.L."/>
            <person name="Isberg S.R."/>
            <person name="Miles L.G."/>
            <person name="Chong A.Y."/>
            <person name="Gongora J."/>
            <person name="Dalzell P."/>
            <person name="Moran C."/>
            <person name="Bed'hom B."/>
            <person name="Abzhanov A."/>
            <person name="Burgess S.C."/>
            <person name="Cooksey A.M."/>
            <person name="Castoe T.A."/>
            <person name="Crawford N.G."/>
            <person name="Densmore L.D."/>
            <person name="Drew J.C."/>
            <person name="Edwards S.V."/>
            <person name="Faircloth B.C."/>
            <person name="Fujita M.K."/>
            <person name="Greenwold M.J."/>
            <person name="Hoffmann F.G."/>
            <person name="Howard J.M."/>
            <person name="Iguchi T."/>
            <person name="Janes D.E."/>
            <person name="Khan S.Y."/>
            <person name="Kohno S."/>
            <person name="de Koning A.J."/>
            <person name="Lance S.L."/>
            <person name="McCarthy F.M."/>
            <person name="McCormack J.E."/>
            <person name="Merchant M.E."/>
            <person name="Peterson D.G."/>
            <person name="Pollock D.D."/>
            <person name="Pourmand N."/>
            <person name="Raney B.J."/>
            <person name="Roessler K.A."/>
            <person name="Sanford J.R."/>
            <person name="Sawyer R.H."/>
            <person name="Schmidt C.J."/>
            <person name="Triplett E.W."/>
            <person name="Tuberville T.D."/>
            <person name="Venegas-Anaya M."/>
            <person name="Howard J.T."/>
            <person name="Jarvis E.D."/>
            <person name="Guillette L.J.Jr."/>
            <person name="Glenn T.C."/>
            <person name="Green R.E."/>
            <person name="Ray D.A."/>
        </authorList>
    </citation>
    <scope>NUCLEOTIDE SEQUENCE [LARGE SCALE GENOMIC DNA]</scope>
    <source>
        <strain evidence="6">KSC_2009_1</strain>
    </source>
</reference>
<evidence type="ECO:0000313" key="6">
    <source>
        <dbReference type="EMBL" id="KYO48041.1"/>
    </source>
</evidence>
<dbReference type="GO" id="GO:0016020">
    <property type="term" value="C:membrane"/>
    <property type="evidence" value="ECO:0007669"/>
    <property type="project" value="UniProtKB-SubCell"/>
</dbReference>
<keyword evidence="5" id="KW-0472">Membrane</keyword>
<evidence type="ECO:0000256" key="4">
    <source>
        <dbReference type="ARBA" id="ARBA00022989"/>
    </source>
</evidence>
<proteinExistence type="inferred from homology"/>
<dbReference type="PANTHER" id="PTHR28599:SF1">
    <property type="entry name" value="SMALL INTEGRAL MEMBRANE PROTEIN 12"/>
    <property type="match status" value="1"/>
</dbReference>
<accession>A0A151PG25</accession>
<evidence type="ECO:0000256" key="2">
    <source>
        <dbReference type="ARBA" id="ARBA00007304"/>
    </source>
</evidence>
<evidence type="ECO:0000313" key="7">
    <source>
        <dbReference type="Proteomes" id="UP000050525"/>
    </source>
</evidence>
<comment type="subcellular location">
    <subcellularLocation>
        <location evidence="1">Membrane</location>
        <topology evidence="1">Single-pass membrane protein</topology>
    </subcellularLocation>
</comment>
<dbReference type="Pfam" id="PF15990">
    <property type="entry name" value="UPF0767"/>
    <property type="match status" value="1"/>
</dbReference>
<dbReference type="AlphaFoldDB" id="A0A151PG25"/>
<keyword evidence="4" id="KW-1133">Transmembrane helix</keyword>
<dbReference type="EMBL" id="AKHW03000257">
    <property type="protein sequence ID" value="KYO48041.1"/>
    <property type="molecule type" value="Genomic_DNA"/>
</dbReference>
<evidence type="ECO:0000256" key="5">
    <source>
        <dbReference type="ARBA" id="ARBA00023136"/>
    </source>
</evidence>
<protein>
    <submittedName>
        <fullName evidence="6">Small integral membrane protein 12 isoform A</fullName>
    </submittedName>
</protein>
<organism evidence="6 7">
    <name type="scientific">Alligator mississippiensis</name>
    <name type="common">American alligator</name>
    <dbReference type="NCBI Taxonomy" id="8496"/>
    <lineage>
        <taxon>Eukaryota</taxon>
        <taxon>Metazoa</taxon>
        <taxon>Chordata</taxon>
        <taxon>Craniata</taxon>
        <taxon>Vertebrata</taxon>
        <taxon>Euteleostomi</taxon>
        <taxon>Archelosauria</taxon>
        <taxon>Archosauria</taxon>
        <taxon>Crocodylia</taxon>
        <taxon>Alligatoridae</taxon>
        <taxon>Alligatorinae</taxon>
        <taxon>Alligator</taxon>
    </lineage>
</organism>
<dbReference type="Proteomes" id="UP000050525">
    <property type="component" value="Unassembled WGS sequence"/>
</dbReference>
<sequence length="168" mass="19069">MWPLLWATLRTYAPYVTFPVALVVGAVGYHVEQLVRGPPPPPAADDECSIAERREERALREMPGHDPTRVRSLKDRLEARRRSRLRRCPDGPSRIEPPSRIEALSLLPVIPRLPRVFQDFHKGYRARLPLSRRVWALEPKGLGSERPAQARPIVCISTGLTCTIRLLS</sequence>
<keyword evidence="3" id="KW-0812">Transmembrane</keyword>
<comment type="caution">
    <text evidence="6">The sequence shown here is derived from an EMBL/GenBank/DDBJ whole genome shotgun (WGS) entry which is preliminary data.</text>
</comment>
<evidence type="ECO:0000256" key="3">
    <source>
        <dbReference type="ARBA" id="ARBA00022692"/>
    </source>
</evidence>
<keyword evidence="7" id="KW-1185">Reference proteome</keyword>
<comment type="similarity">
    <text evidence="2">Belongs to the SMIM12 family.</text>
</comment>
<dbReference type="InterPro" id="IPR031933">
    <property type="entry name" value="UPF0767"/>
</dbReference>
<dbReference type="PANTHER" id="PTHR28599">
    <property type="entry name" value="SMALL INTEGRAL MEMBRANE PROTEIN 12"/>
    <property type="match status" value="1"/>
</dbReference>
<evidence type="ECO:0000256" key="1">
    <source>
        <dbReference type="ARBA" id="ARBA00004167"/>
    </source>
</evidence>